<name>A0A0C3DF76_9AGAM</name>
<reference evidence="2" key="2">
    <citation type="submission" date="2015-01" db="EMBL/GenBank/DDBJ databases">
        <title>Evolutionary Origins and Diversification of the Mycorrhizal Mutualists.</title>
        <authorList>
            <consortium name="DOE Joint Genome Institute"/>
            <consortium name="Mycorrhizal Genomics Consortium"/>
            <person name="Kohler A."/>
            <person name="Kuo A."/>
            <person name="Nagy L.G."/>
            <person name="Floudas D."/>
            <person name="Copeland A."/>
            <person name="Barry K.W."/>
            <person name="Cichocki N."/>
            <person name="Veneault-Fourrey C."/>
            <person name="LaButti K."/>
            <person name="Lindquist E.A."/>
            <person name="Lipzen A."/>
            <person name="Lundell T."/>
            <person name="Morin E."/>
            <person name="Murat C."/>
            <person name="Riley R."/>
            <person name="Ohm R."/>
            <person name="Sun H."/>
            <person name="Tunlid A."/>
            <person name="Henrissat B."/>
            <person name="Grigoriev I.V."/>
            <person name="Hibbett D.S."/>
            <person name="Martin F."/>
        </authorList>
    </citation>
    <scope>NUCLEOTIDE SEQUENCE [LARGE SCALE GENOMIC DNA]</scope>
    <source>
        <strain evidence="2">Foug A</strain>
    </source>
</reference>
<accession>A0A0C3DF76</accession>
<sequence length="94" mass="10335">MASTALSAAPKIILSRANLGRIYDRFCLQNQSNSRADLGTPVSIDDQFHEGRTDTDCPRGARMCPVYIMSLRDQKLLYAVILTDSFGMTVSSCS</sequence>
<protein>
    <submittedName>
        <fullName evidence="1">Uncharacterized protein</fullName>
    </submittedName>
</protein>
<dbReference type="EMBL" id="KN822074">
    <property type="protein sequence ID" value="KIM59370.1"/>
    <property type="molecule type" value="Genomic_DNA"/>
</dbReference>
<evidence type="ECO:0000313" key="2">
    <source>
        <dbReference type="Proteomes" id="UP000053989"/>
    </source>
</evidence>
<organism evidence="1 2">
    <name type="scientific">Scleroderma citrinum Foug A</name>
    <dbReference type="NCBI Taxonomy" id="1036808"/>
    <lineage>
        <taxon>Eukaryota</taxon>
        <taxon>Fungi</taxon>
        <taxon>Dikarya</taxon>
        <taxon>Basidiomycota</taxon>
        <taxon>Agaricomycotina</taxon>
        <taxon>Agaricomycetes</taxon>
        <taxon>Agaricomycetidae</taxon>
        <taxon>Boletales</taxon>
        <taxon>Sclerodermatineae</taxon>
        <taxon>Sclerodermataceae</taxon>
        <taxon>Scleroderma</taxon>
    </lineage>
</organism>
<dbReference type="AlphaFoldDB" id="A0A0C3DF76"/>
<gene>
    <name evidence="1" type="ORF">SCLCIDRAFT_1217716</name>
</gene>
<dbReference type="InParanoid" id="A0A0C3DF76"/>
<dbReference type="Proteomes" id="UP000053989">
    <property type="component" value="Unassembled WGS sequence"/>
</dbReference>
<keyword evidence="2" id="KW-1185">Reference proteome</keyword>
<evidence type="ECO:0000313" key="1">
    <source>
        <dbReference type="EMBL" id="KIM59370.1"/>
    </source>
</evidence>
<dbReference type="HOGENOM" id="CLU_2387490_0_0_1"/>
<reference evidence="1 2" key="1">
    <citation type="submission" date="2014-04" db="EMBL/GenBank/DDBJ databases">
        <authorList>
            <consortium name="DOE Joint Genome Institute"/>
            <person name="Kuo A."/>
            <person name="Kohler A."/>
            <person name="Nagy L.G."/>
            <person name="Floudas D."/>
            <person name="Copeland A."/>
            <person name="Barry K.W."/>
            <person name="Cichocki N."/>
            <person name="Veneault-Fourrey C."/>
            <person name="LaButti K."/>
            <person name="Lindquist E.A."/>
            <person name="Lipzen A."/>
            <person name="Lundell T."/>
            <person name="Morin E."/>
            <person name="Murat C."/>
            <person name="Sun H."/>
            <person name="Tunlid A."/>
            <person name="Henrissat B."/>
            <person name="Grigoriev I.V."/>
            <person name="Hibbett D.S."/>
            <person name="Martin F."/>
            <person name="Nordberg H.P."/>
            <person name="Cantor M.N."/>
            <person name="Hua S.X."/>
        </authorList>
    </citation>
    <scope>NUCLEOTIDE SEQUENCE [LARGE SCALE GENOMIC DNA]</scope>
    <source>
        <strain evidence="1 2">Foug A</strain>
    </source>
</reference>
<proteinExistence type="predicted"/>